<sequence>MNSSQPSSPRYHTLDFGVAFGITDVGTVRHSNQDTFRVAPELGLLAVADGMGGHEGGEIASAGAVELLCSHLSDAPPAAPHDPDADPDATWAGVPGGALHTLRSAIEYANAQLYATNVERDHADGMGMGTTLTGLWHPVRHGPAYLFHVGDSRLYCWRGGAQGELLQLTRDHTLYQQALDLGAPPPLPPRNLLLQALGPGPAVQPDVSAWSLAPGDVYLLCSDGLHGESSREAIAAVMAQAREDNLDACCAELVDMAKRDGSRDNITAVLLRCHG</sequence>
<dbReference type="SMART" id="SM00331">
    <property type="entry name" value="PP2C_SIG"/>
    <property type="match status" value="1"/>
</dbReference>
<dbReference type="Gene3D" id="3.60.40.10">
    <property type="entry name" value="PPM-type phosphatase domain"/>
    <property type="match status" value="1"/>
</dbReference>
<proteinExistence type="predicted"/>
<dbReference type="Proteomes" id="UP000628442">
    <property type="component" value="Unassembled WGS sequence"/>
</dbReference>
<dbReference type="AlphaFoldDB" id="A0A411WYU4"/>
<dbReference type="GO" id="GO:0004722">
    <property type="term" value="F:protein serine/threonine phosphatase activity"/>
    <property type="evidence" value="ECO:0007669"/>
    <property type="project" value="InterPro"/>
</dbReference>
<dbReference type="OrthoDB" id="9801841at2"/>
<dbReference type="EMBL" id="BMWV01000004">
    <property type="protein sequence ID" value="GGY38937.1"/>
    <property type="molecule type" value="Genomic_DNA"/>
</dbReference>
<evidence type="ECO:0000313" key="3">
    <source>
        <dbReference type="EMBL" id="QBI01877.1"/>
    </source>
</evidence>
<protein>
    <submittedName>
        <fullName evidence="2">Serine/threonine phosphatase</fullName>
    </submittedName>
    <submittedName>
        <fullName evidence="3">Serine/threonine-protein phosphatase</fullName>
    </submittedName>
</protein>
<reference evidence="2" key="3">
    <citation type="submission" date="2022-12" db="EMBL/GenBank/DDBJ databases">
        <authorList>
            <person name="Sun Q."/>
            <person name="Kim S."/>
        </authorList>
    </citation>
    <scope>NUCLEOTIDE SEQUENCE</scope>
    <source>
        <strain evidence="2">KCTC 12343</strain>
    </source>
</reference>
<accession>A0A411WYU4</accession>
<dbReference type="InterPro" id="IPR036457">
    <property type="entry name" value="PPM-type-like_dom_sf"/>
</dbReference>
<reference evidence="2" key="1">
    <citation type="journal article" date="2014" name="Int. J. Syst. Evol. Microbiol.">
        <title>Complete genome sequence of Corynebacterium casei LMG S-19264T (=DSM 44701T), isolated from a smear-ripened cheese.</title>
        <authorList>
            <consortium name="US DOE Joint Genome Institute (JGI-PGF)"/>
            <person name="Walter F."/>
            <person name="Albersmeier A."/>
            <person name="Kalinowski J."/>
            <person name="Ruckert C."/>
        </authorList>
    </citation>
    <scope>NUCLEOTIDE SEQUENCE</scope>
    <source>
        <strain evidence="2">KCTC 12343</strain>
    </source>
</reference>
<dbReference type="InterPro" id="IPR001932">
    <property type="entry name" value="PPM-type_phosphatase-like_dom"/>
</dbReference>
<dbReference type="Pfam" id="PF13672">
    <property type="entry name" value="PP2C_2"/>
    <property type="match status" value="1"/>
</dbReference>
<dbReference type="RefSeq" id="WP_131145995.1">
    <property type="nucleotide sequence ID" value="NZ_BMWV01000004.1"/>
</dbReference>
<evidence type="ECO:0000259" key="1">
    <source>
        <dbReference type="PROSITE" id="PS51746"/>
    </source>
</evidence>
<evidence type="ECO:0000313" key="5">
    <source>
        <dbReference type="Proteomes" id="UP000628442"/>
    </source>
</evidence>
<dbReference type="EMBL" id="CP036401">
    <property type="protein sequence ID" value="QBI01877.1"/>
    <property type="molecule type" value="Genomic_DNA"/>
</dbReference>
<gene>
    <name evidence="3" type="ORF">EYF70_14210</name>
    <name evidence="2" type="ORF">GCM10007387_21190</name>
</gene>
<dbReference type="PROSITE" id="PS51746">
    <property type="entry name" value="PPM_2"/>
    <property type="match status" value="1"/>
</dbReference>
<dbReference type="SUPFAM" id="SSF81606">
    <property type="entry name" value="PP2C-like"/>
    <property type="match status" value="1"/>
</dbReference>
<name>A0A411WYU4_9BURK</name>
<reference evidence="3 4" key="2">
    <citation type="submission" date="2019-02" db="EMBL/GenBank/DDBJ databases">
        <title>Draft Genome Sequences of Six Type Strains of the Genus Massilia.</title>
        <authorList>
            <person name="Miess H."/>
            <person name="Frediansyhah A."/>
            <person name="Gross H."/>
        </authorList>
    </citation>
    <scope>NUCLEOTIDE SEQUENCE [LARGE SCALE GENOMIC DNA]</scope>
    <source>
        <strain evidence="3 4">DSM 17472</strain>
    </source>
</reference>
<dbReference type="CDD" id="cd00143">
    <property type="entry name" value="PP2Cc"/>
    <property type="match status" value="1"/>
</dbReference>
<dbReference type="InterPro" id="IPR015655">
    <property type="entry name" value="PP2C"/>
</dbReference>
<evidence type="ECO:0000313" key="2">
    <source>
        <dbReference type="EMBL" id="GGY38937.1"/>
    </source>
</evidence>
<feature type="domain" description="PPM-type phosphatase" evidence="1">
    <location>
        <begin position="19"/>
        <end position="273"/>
    </location>
</feature>
<keyword evidence="4" id="KW-1185">Reference proteome</keyword>
<dbReference type="PANTHER" id="PTHR47992">
    <property type="entry name" value="PROTEIN PHOSPHATASE"/>
    <property type="match status" value="1"/>
</dbReference>
<dbReference type="SMART" id="SM00332">
    <property type="entry name" value="PP2Cc"/>
    <property type="match status" value="1"/>
</dbReference>
<dbReference type="Proteomes" id="UP000292307">
    <property type="component" value="Chromosome"/>
</dbReference>
<organism evidence="2 5">
    <name type="scientific">Pseudoduganella albidiflava</name>
    <dbReference type="NCBI Taxonomy" id="321983"/>
    <lineage>
        <taxon>Bacteria</taxon>
        <taxon>Pseudomonadati</taxon>
        <taxon>Pseudomonadota</taxon>
        <taxon>Betaproteobacteria</taxon>
        <taxon>Burkholderiales</taxon>
        <taxon>Oxalobacteraceae</taxon>
        <taxon>Telluria group</taxon>
        <taxon>Pseudoduganella</taxon>
    </lineage>
</organism>
<evidence type="ECO:0000313" key="4">
    <source>
        <dbReference type="Proteomes" id="UP000292307"/>
    </source>
</evidence>